<evidence type="ECO:0000313" key="5">
    <source>
        <dbReference type="EMBL" id="KXU87498.1"/>
    </source>
</evidence>
<dbReference type="InterPro" id="IPR036388">
    <property type="entry name" value="WH-like_DNA-bd_sf"/>
</dbReference>
<dbReference type="STRING" id="1399968.CI15_15230"/>
<accession>A0A149PR57</accession>
<reference evidence="5 6" key="1">
    <citation type="journal article" date="2015" name="Int. J. Syst. Evol. Microbiol.">
        <title>Burkholderia monticola sp. nov., isolated from mountain soil.</title>
        <authorList>
            <person name="Baek I."/>
            <person name="Seo B."/>
            <person name="Lee I."/>
            <person name="Yi H."/>
            <person name="Chun J."/>
        </authorList>
    </citation>
    <scope>NUCLEOTIDE SEQUENCE [LARGE SCALE GENOMIC DNA]</scope>
    <source>
        <strain evidence="5 6">JC2948</strain>
    </source>
</reference>
<protein>
    <recommendedName>
        <fullName evidence="4">HTH marR-type domain-containing protein</fullName>
    </recommendedName>
</protein>
<dbReference type="InterPro" id="IPR000835">
    <property type="entry name" value="HTH_MarR-typ"/>
</dbReference>
<feature type="domain" description="HTH marR-type" evidence="4">
    <location>
        <begin position="12"/>
        <end position="144"/>
    </location>
</feature>
<evidence type="ECO:0000259" key="4">
    <source>
        <dbReference type="PROSITE" id="PS50995"/>
    </source>
</evidence>
<keyword evidence="1" id="KW-0805">Transcription regulation</keyword>
<dbReference type="SUPFAM" id="SSF46785">
    <property type="entry name" value="Winged helix' DNA-binding domain"/>
    <property type="match status" value="1"/>
</dbReference>
<evidence type="ECO:0000256" key="3">
    <source>
        <dbReference type="ARBA" id="ARBA00023163"/>
    </source>
</evidence>
<comment type="caution">
    <text evidence="5">The sequence shown here is derived from an EMBL/GenBank/DDBJ whole genome shotgun (WGS) entry which is preliminary data.</text>
</comment>
<dbReference type="RefSeq" id="WP_062129160.1">
    <property type="nucleotide sequence ID" value="NZ_LRBG01000012.1"/>
</dbReference>
<gene>
    <name evidence="5" type="ORF">CI15_15230</name>
</gene>
<dbReference type="PRINTS" id="PR00598">
    <property type="entry name" value="HTHMARR"/>
</dbReference>
<sequence>MDDSVNEDFERTQKLMSVLGQARQLIAGELRAGLADAGLNLQERAVLLTLAHGSVRTPAALSKLAGVHPARMTRVLDKLESNGLIERARNGRDRRLVDVSLTREGQAVAARNARVALGAWSERLSHFSKSDFDTLSALLSRLIGH</sequence>
<keyword evidence="3" id="KW-0804">Transcription</keyword>
<dbReference type="EMBL" id="LRBG01000012">
    <property type="protein sequence ID" value="KXU87498.1"/>
    <property type="molecule type" value="Genomic_DNA"/>
</dbReference>
<dbReference type="SMART" id="SM00347">
    <property type="entry name" value="HTH_MARR"/>
    <property type="match status" value="1"/>
</dbReference>
<keyword evidence="6" id="KW-1185">Reference proteome</keyword>
<name>A0A149PR57_9BURK</name>
<evidence type="ECO:0000313" key="6">
    <source>
        <dbReference type="Proteomes" id="UP000075613"/>
    </source>
</evidence>
<evidence type="ECO:0000256" key="1">
    <source>
        <dbReference type="ARBA" id="ARBA00023015"/>
    </source>
</evidence>
<dbReference type="AlphaFoldDB" id="A0A149PR57"/>
<dbReference type="PROSITE" id="PS50995">
    <property type="entry name" value="HTH_MARR_2"/>
    <property type="match status" value="1"/>
</dbReference>
<proteinExistence type="predicted"/>
<dbReference type="Proteomes" id="UP000075613">
    <property type="component" value="Unassembled WGS sequence"/>
</dbReference>
<dbReference type="GO" id="GO:0003700">
    <property type="term" value="F:DNA-binding transcription factor activity"/>
    <property type="evidence" value="ECO:0007669"/>
    <property type="project" value="InterPro"/>
</dbReference>
<dbReference type="Pfam" id="PF01047">
    <property type="entry name" value="MarR"/>
    <property type="match status" value="1"/>
</dbReference>
<organism evidence="5 6">
    <name type="scientific">Paraburkholderia monticola</name>
    <dbReference type="NCBI Taxonomy" id="1399968"/>
    <lineage>
        <taxon>Bacteria</taxon>
        <taxon>Pseudomonadati</taxon>
        <taxon>Pseudomonadota</taxon>
        <taxon>Betaproteobacteria</taxon>
        <taxon>Burkholderiales</taxon>
        <taxon>Burkholderiaceae</taxon>
        <taxon>Paraburkholderia</taxon>
    </lineage>
</organism>
<keyword evidence="2" id="KW-0238">DNA-binding</keyword>
<dbReference type="PANTHER" id="PTHR42756">
    <property type="entry name" value="TRANSCRIPTIONAL REGULATOR, MARR"/>
    <property type="match status" value="1"/>
</dbReference>
<dbReference type="PANTHER" id="PTHR42756:SF1">
    <property type="entry name" value="TRANSCRIPTIONAL REPRESSOR OF EMRAB OPERON"/>
    <property type="match status" value="1"/>
</dbReference>
<dbReference type="GO" id="GO:0003677">
    <property type="term" value="F:DNA binding"/>
    <property type="evidence" value="ECO:0007669"/>
    <property type="project" value="UniProtKB-KW"/>
</dbReference>
<dbReference type="InterPro" id="IPR036390">
    <property type="entry name" value="WH_DNA-bd_sf"/>
</dbReference>
<dbReference type="OrthoDB" id="6195716at2"/>
<dbReference type="Gene3D" id="1.10.10.10">
    <property type="entry name" value="Winged helix-like DNA-binding domain superfamily/Winged helix DNA-binding domain"/>
    <property type="match status" value="1"/>
</dbReference>
<evidence type="ECO:0000256" key="2">
    <source>
        <dbReference type="ARBA" id="ARBA00023125"/>
    </source>
</evidence>